<reference evidence="14" key="1">
    <citation type="submission" date="2017-09" db="EMBL/GenBank/DDBJ databases">
        <authorList>
            <person name="Varghese N."/>
            <person name="Submissions S."/>
        </authorList>
    </citation>
    <scope>NUCLEOTIDE SEQUENCE [LARGE SCALE GENOMIC DNA]</scope>
    <source>
        <strain evidence="14">C7</strain>
    </source>
</reference>
<dbReference type="SUPFAM" id="SSF51344">
    <property type="entry name" value="Epsilon subunit of F1F0-ATP synthase N-terminal domain"/>
    <property type="match status" value="1"/>
</dbReference>
<dbReference type="GO" id="GO:0046933">
    <property type="term" value="F:proton-transporting ATP synthase activity, rotational mechanism"/>
    <property type="evidence" value="ECO:0007669"/>
    <property type="project" value="UniProtKB-UniRule"/>
</dbReference>
<comment type="subunit">
    <text evidence="10 11">F-type ATPases have 2 components, CF(1) - the catalytic core - and CF(0) - the membrane proton channel. CF(1) has five subunits: alpha(3), beta(3), gamma(1), delta(1), epsilon(1). CF(0) has three main subunits: a, b and c.</text>
</comment>
<comment type="function">
    <text evidence="1 10">Produces ATP from ADP in the presence of a proton gradient across the membrane.</text>
</comment>
<keyword evidence="9 10" id="KW-0066">ATP synthesis</keyword>
<keyword evidence="6 10" id="KW-0406">Ion transport</keyword>
<evidence type="ECO:0000256" key="9">
    <source>
        <dbReference type="ARBA" id="ARBA00023310"/>
    </source>
</evidence>
<dbReference type="Pfam" id="PF02823">
    <property type="entry name" value="ATP-synt_DE_N"/>
    <property type="match status" value="1"/>
</dbReference>
<keyword evidence="14" id="KW-1185">Reference proteome</keyword>
<evidence type="ECO:0000256" key="1">
    <source>
        <dbReference type="ARBA" id="ARBA00003543"/>
    </source>
</evidence>
<evidence type="ECO:0000256" key="5">
    <source>
        <dbReference type="ARBA" id="ARBA00022781"/>
    </source>
</evidence>
<dbReference type="NCBIfam" id="TIGR01216">
    <property type="entry name" value="ATP_synt_epsi"/>
    <property type="match status" value="1"/>
</dbReference>
<evidence type="ECO:0000256" key="2">
    <source>
        <dbReference type="ARBA" id="ARBA00004184"/>
    </source>
</evidence>
<keyword evidence="4 10" id="KW-0813">Transport</keyword>
<dbReference type="Proteomes" id="UP000220034">
    <property type="component" value="Unassembled WGS sequence"/>
</dbReference>
<comment type="similarity">
    <text evidence="3 10 11">Belongs to the ATPase epsilon chain family.</text>
</comment>
<name>A0A2C9CRX1_9RHOB</name>
<dbReference type="RefSeq" id="WP_097928660.1">
    <property type="nucleotide sequence ID" value="NZ_OCTN01000001.1"/>
</dbReference>
<dbReference type="CDD" id="cd12152">
    <property type="entry name" value="F1-ATPase_delta"/>
    <property type="match status" value="1"/>
</dbReference>
<keyword evidence="10" id="KW-1003">Cell membrane</keyword>
<dbReference type="GO" id="GO:0005524">
    <property type="term" value="F:ATP binding"/>
    <property type="evidence" value="ECO:0007669"/>
    <property type="project" value="UniProtKB-UniRule"/>
</dbReference>
<keyword evidence="7 10" id="KW-0472">Membrane</keyword>
<dbReference type="GO" id="GO:0005886">
    <property type="term" value="C:plasma membrane"/>
    <property type="evidence" value="ECO:0007669"/>
    <property type="project" value="UniProtKB-SubCell"/>
</dbReference>
<dbReference type="Gene3D" id="2.60.15.10">
    <property type="entry name" value="F0F1 ATP synthase delta/epsilon subunit, N-terminal"/>
    <property type="match status" value="1"/>
</dbReference>
<evidence type="ECO:0000256" key="4">
    <source>
        <dbReference type="ARBA" id="ARBA00022448"/>
    </source>
</evidence>
<evidence type="ECO:0000256" key="3">
    <source>
        <dbReference type="ARBA" id="ARBA00005712"/>
    </source>
</evidence>
<dbReference type="OrthoDB" id="9799969at2"/>
<accession>A0A2C9CRX1</accession>
<organism evidence="13 14">
    <name type="scientific">Pontivivens marinum</name>
    <dbReference type="NCBI Taxonomy" id="1690039"/>
    <lineage>
        <taxon>Bacteria</taxon>
        <taxon>Pseudomonadati</taxon>
        <taxon>Pseudomonadota</taxon>
        <taxon>Alphaproteobacteria</taxon>
        <taxon>Rhodobacterales</taxon>
        <taxon>Paracoccaceae</taxon>
        <taxon>Pontivivens</taxon>
    </lineage>
</organism>
<dbReference type="InterPro" id="IPR036771">
    <property type="entry name" value="ATPsynth_dsu/esu_N"/>
</dbReference>
<keyword evidence="5 10" id="KW-0375">Hydrogen ion transport</keyword>
<evidence type="ECO:0000256" key="6">
    <source>
        <dbReference type="ARBA" id="ARBA00023065"/>
    </source>
</evidence>
<feature type="domain" description="ATP synthase F1 complex delta/epsilon subunit N-terminal" evidence="12">
    <location>
        <begin position="5"/>
        <end position="83"/>
    </location>
</feature>
<keyword evidence="8 10" id="KW-0139">CF(1)</keyword>
<proteinExistence type="inferred from homology"/>
<dbReference type="GO" id="GO:0045259">
    <property type="term" value="C:proton-transporting ATP synthase complex"/>
    <property type="evidence" value="ECO:0007669"/>
    <property type="project" value="UniProtKB-KW"/>
</dbReference>
<protein>
    <recommendedName>
        <fullName evidence="10">ATP synthase epsilon chain</fullName>
    </recommendedName>
    <alternativeName>
        <fullName evidence="10">ATP synthase F1 sector epsilon subunit</fullName>
    </alternativeName>
    <alternativeName>
        <fullName evidence="10">F-ATPase epsilon subunit</fullName>
    </alternativeName>
</protein>
<sequence>MADTMQFDLVSPERSLHSAQVTRVQLHGEEGEMTVMPQHAATLTLLRPGFMTVHEGGEVHDYVVTGGFAEIGPEGLTVLAEQATLRADVTTDWMDRVINAAEKAALDAPDDNRISLNQRVNHARFLAEQLGIKSDI</sequence>
<dbReference type="InterPro" id="IPR020546">
    <property type="entry name" value="ATP_synth_F1_dsu/esu_N"/>
</dbReference>
<dbReference type="InterPro" id="IPR001469">
    <property type="entry name" value="ATP_synth_F1_dsu/esu"/>
</dbReference>
<dbReference type="EMBL" id="OCTN01000001">
    <property type="protein sequence ID" value="SOH93129.1"/>
    <property type="molecule type" value="Genomic_DNA"/>
</dbReference>
<comment type="subcellular location">
    <subcellularLocation>
        <location evidence="10">Cell membrane</location>
        <topology evidence="10">Peripheral membrane protein</topology>
    </subcellularLocation>
    <subcellularLocation>
        <location evidence="2">Endomembrane system</location>
        <topology evidence="2">Peripheral membrane protein</topology>
    </subcellularLocation>
</comment>
<evidence type="ECO:0000259" key="12">
    <source>
        <dbReference type="Pfam" id="PF02823"/>
    </source>
</evidence>
<evidence type="ECO:0000256" key="7">
    <source>
        <dbReference type="ARBA" id="ARBA00023136"/>
    </source>
</evidence>
<dbReference type="PANTHER" id="PTHR13822">
    <property type="entry name" value="ATP SYNTHASE DELTA/EPSILON CHAIN"/>
    <property type="match status" value="1"/>
</dbReference>
<evidence type="ECO:0000313" key="14">
    <source>
        <dbReference type="Proteomes" id="UP000220034"/>
    </source>
</evidence>
<gene>
    <name evidence="10" type="primary">atpC</name>
    <name evidence="13" type="ORF">SAMN06273572_101984</name>
</gene>
<dbReference type="HAMAP" id="MF_00530">
    <property type="entry name" value="ATP_synth_epsil_bac"/>
    <property type="match status" value="1"/>
</dbReference>
<evidence type="ECO:0000313" key="13">
    <source>
        <dbReference type="EMBL" id="SOH93129.1"/>
    </source>
</evidence>
<evidence type="ECO:0000256" key="11">
    <source>
        <dbReference type="RuleBase" id="RU003656"/>
    </source>
</evidence>
<evidence type="ECO:0000256" key="10">
    <source>
        <dbReference type="HAMAP-Rule" id="MF_00530"/>
    </source>
</evidence>
<evidence type="ECO:0000256" key="8">
    <source>
        <dbReference type="ARBA" id="ARBA00023196"/>
    </source>
</evidence>
<dbReference type="PANTHER" id="PTHR13822:SF10">
    <property type="entry name" value="ATP SYNTHASE EPSILON CHAIN, CHLOROPLASTIC"/>
    <property type="match status" value="1"/>
</dbReference>
<dbReference type="GO" id="GO:0012505">
    <property type="term" value="C:endomembrane system"/>
    <property type="evidence" value="ECO:0007669"/>
    <property type="project" value="UniProtKB-SubCell"/>
</dbReference>
<dbReference type="AlphaFoldDB" id="A0A2C9CRX1"/>